<dbReference type="PANTHER" id="PTHR30289:SF8">
    <property type="entry name" value="YHYH DOMAIN-CONTAINING PROTEIN"/>
    <property type="match status" value="1"/>
</dbReference>
<evidence type="ECO:0000313" key="4">
    <source>
        <dbReference type="Proteomes" id="UP000653343"/>
    </source>
</evidence>
<dbReference type="Pfam" id="PF00041">
    <property type="entry name" value="fn3"/>
    <property type="match status" value="1"/>
</dbReference>
<dbReference type="PANTHER" id="PTHR30289">
    <property type="entry name" value="UNCHARACTERIZED PROTEIN YBCL-RELATED"/>
    <property type="match status" value="1"/>
</dbReference>
<accession>A0ABQ2XU94</accession>
<dbReference type="InterPro" id="IPR036116">
    <property type="entry name" value="FN3_sf"/>
</dbReference>
<dbReference type="InterPro" id="IPR008914">
    <property type="entry name" value="PEBP"/>
</dbReference>
<dbReference type="Pfam" id="PF14240">
    <property type="entry name" value="YHYH"/>
    <property type="match status" value="1"/>
</dbReference>
<sequence>MMLIRPASQGISVILALLLAACGGGAGGASTDNGAPQGPVVSATVPGTPQGLTATAGDASVSLQFTAPASDGGSKILSYQATCNAAQSTVSTSGTASPLTLTGMTNGTTYSCSVRAVNAVGSGTASSAVSVTPQAAQPPSAGFTLSSLAGTNGAAMAADYTCDGTGSSIPLSWSNLPAGTKELAVLMTTLPGDGTTKWNWVLYGIPASVSSLKKDSFGIGINGVGSDGPQAAYQPPCSQGPGAKVYTLTVYALSGSPVLNVPAAQVTGSVLSAAIAPLTLGSASISLSFTRTTMTGSSTACQNIRNSMAASGSGYALVSCDANYAYVSSTGIATHTMMNGITATNLQVPTVQNFLGANGWKIPLNPAIAATPTSVNDGPVGVAINGVPIFNPCKQGGCQFGDTKVLGELDICNGHAGRADDYHYHAAPVCLMAAKPASYWDTHPLGWALDGFAIFGYNNPDGTTATRDNICGGNTVAVANAPAGYSYHVTDASPYVLSCLRGTPSPDLAGQSAKYAPMRQPPVTPFSVSGMSLSTDPADGYQVLRFTSANSFVSTETGSDSYTNAAGTYQIRYKVLTGSELAAALAQPKNAGKSICWNFQFMNGSGTTTQPTIAYCR</sequence>
<dbReference type="EMBL" id="BMYU01000002">
    <property type="protein sequence ID" value="GGX34709.1"/>
    <property type="molecule type" value="Genomic_DNA"/>
</dbReference>
<keyword evidence="4" id="KW-1185">Reference proteome</keyword>
<dbReference type="CDD" id="cd00063">
    <property type="entry name" value="FN3"/>
    <property type="match status" value="1"/>
</dbReference>
<organism evidence="3 4">
    <name type="scientific">Undibacterium squillarum</name>
    <dbReference type="NCBI Taxonomy" id="1131567"/>
    <lineage>
        <taxon>Bacteria</taxon>
        <taxon>Pseudomonadati</taxon>
        <taxon>Pseudomonadota</taxon>
        <taxon>Betaproteobacteria</taxon>
        <taxon>Burkholderiales</taxon>
        <taxon>Oxalobacteraceae</taxon>
        <taxon>Undibacterium</taxon>
    </lineage>
</organism>
<reference evidence="4" key="1">
    <citation type="journal article" date="2019" name="Int. J. Syst. Evol. Microbiol.">
        <title>The Global Catalogue of Microorganisms (GCM) 10K type strain sequencing project: providing services to taxonomists for standard genome sequencing and annotation.</title>
        <authorList>
            <consortium name="The Broad Institute Genomics Platform"/>
            <consortium name="The Broad Institute Genome Sequencing Center for Infectious Disease"/>
            <person name="Wu L."/>
            <person name="Ma J."/>
        </authorList>
    </citation>
    <scope>NUCLEOTIDE SEQUENCE [LARGE SCALE GENOMIC DNA]</scope>
    <source>
        <strain evidence="4">KCTC 23917</strain>
    </source>
</reference>
<dbReference type="InterPro" id="IPR036610">
    <property type="entry name" value="PEBP-like_sf"/>
</dbReference>
<dbReference type="InterPro" id="IPR025924">
    <property type="entry name" value="YHYH_dom"/>
</dbReference>
<dbReference type="Gene3D" id="2.60.40.10">
    <property type="entry name" value="Immunoglobulins"/>
    <property type="match status" value="1"/>
</dbReference>
<feature type="domain" description="Fibronectin type-III" evidence="2">
    <location>
        <begin position="45"/>
        <end position="139"/>
    </location>
</feature>
<dbReference type="Pfam" id="PF01161">
    <property type="entry name" value="PBP"/>
    <property type="match status" value="1"/>
</dbReference>
<name>A0ABQ2XU94_9BURK</name>
<dbReference type="SUPFAM" id="SSF49777">
    <property type="entry name" value="PEBP-like"/>
    <property type="match status" value="1"/>
</dbReference>
<proteinExistence type="predicted"/>
<dbReference type="PROSITE" id="PS51257">
    <property type="entry name" value="PROKAR_LIPOPROTEIN"/>
    <property type="match status" value="1"/>
</dbReference>
<dbReference type="SUPFAM" id="SSF49265">
    <property type="entry name" value="Fibronectin type III"/>
    <property type="match status" value="1"/>
</dbReference>
<feature type="signal peptide" evidence="1">
    <location>
        <begin position="1"/>
        <end position="28"/>
    </location>
</feature>
<feature type="chain" id="PRO_5046536546" description="Fibronectin type-III domain-containing protein" evidence="1">
    <location>
        <begin position="29"/>
        <end position="617"/>
    </location>
</feature>
<dbReference type="SMART" id="SM00060">
    <property type="entry name" value="FN3"/>
    <property type="match status" value="1"/>
</dbReference>
<evidence type="ECO:0000256" key="1">
    <source>
        <dbReference type="SAM" id="SignalP"/>
    </source>
</evidence>
<comment type="caution">
    <text evidence="3">The sequence shown here is derived from an EMBL/GenBank/DDBJ whole genome shotgun (WGS) entry which is preliminary data.</text>
</comment>
<dbReference type="Gene3D" id="3.90.280.10">
    <property type="entry name" value="PEBP-like"/>
    <property type="match status" value="1"/>
</dbReference>
<dbReference type="PROSITE" id="PS50853">
    <property type="entry name" value="FN3"/>
    <property type="match status" value="1"/>
</dbReference>
<protein>
    <recommendedName>
        <fullName evidence="2">Fibronectin type-III domain-containing protein</fullName>
    </recommendedName>
</protein>
<evidence type="ECO:0000259" key="2">
    <source>
        <dbReference type="PROSITE" id="PS50853"/>
    </source>
</evidence>
<keyword evidence="1" id="KW-0732">Signal</keyword>
<dbReference type="Proteomes" id="UP000653343">
    <property type="component" value="Unassembled WGS sequence"/>
</dbReference>
<evidence type="ECO:0000313" key="3">
    <source>
        <dbReference type="EMBL" id="GGX34709.1"/>
    </source>
</evidence>
<dbReference type="InterPro" id="IPR003961">
    <property type="entry name" value="FN3_dom"/>
</dbReference>
<dbReference type="InterPro" id="IPR013783">
    <property type="entry name" value="Ig-like_fold"/>
</dbReference>
<gene>
    <name evidence="3" type="ORF">GCM10010946_09930</name>
</gene>
<dbReference type="RefSeq" id="WP_189355947.1">
    <property type="nucleotide sequence ID" value="NZ_BMYU01000002.1"/>
</dbReference>